<feature type="domain" description="GIY-YIG" evidence="1">
    <location>
        <begin position="1"/>
        <end position="36"/>
    </location>
</feature>
<name>A0ABS1Q6B4_9ACTN</name>
<organism evidence="2 3">
    <name type="scientific">Streptomyces endocoffeicus</name>
    <dbReference type="NCBI Taxonomy" id="2898945"/>
    <lineage>
        <taxon>Bacteria</taxon>
        <taxon>Bacillati</taxon>
        <taxon>Actinomycetota</taxon>
        <taxon>Actinomycetes</taxon>
        <taxon>Kitasatosporales</taxon>
        <taxon>Streptomycetaceae</taxon>
        <taxon>Streptomyces</taxon>
    </lineage>
</organism>
<dbReference type="EMBL" id="JAERRG010000045">
    <property type="protein sequence ID" value="MBL1120211.1"/>
    <property type="molecule type" value="Genomic_DNA"/>
</dbReference>
<proteinExistence type="predicted"/>
<dbReference type="InterPro" id="IPR000305">
    <property type="entry name" value="GIY-YIG_endonuc"/>
</dbReference>
<dbReference type="Proteomes" id="UP000621510">
    <property type="component" value="Unassembled WGS sequence"/>
</dbReference>
<evidence type="ECO:0000259" key="1">
    <source>
        <dbReference type="Pfam" id="PF01541"/>
    </source>
</evidence>
<keyword evidence="3" id="KW-1185">Reference proteome</keyword>
<reference evidence="2 3" key="1">
    <citation type="submission" date="2021-01" db="EMBL/GenBank/DDBJ databases">
        <title>WGS of actinomycetes isolated from Thailand.</title>
        <authorList>
            <person name="Thawai C."/>
        </authorList>
    </citation>
    <scope>NUCLEOTIDE SEQUENCE [LARGE SCALE GENOMIC DNA]</scope>
    <source>
        <strain evidence="2 3">CA3R110</strain>
    </source>
</reference>
<comment type="caution">
    <text evidence="2">The sequence shown here is derived from an EMBL/GenBank/DDBJ whole genome shotgun (WGS) entry which is preliminary data.</text>
</comment>
<dbReference type="InterPro" id="IPR035901">
    <property type="entry name" value="GIY-YIG_endonuc_sf"/>
</dbReference>
<protein>
    <submittedName>
        <fullName evidence="2">GIY-YIG nuclease family protein</fullName>
    </submittedName>
</protein>
<accession>A0ABS1Q6B4</accession>
<evidence type="ECO:0000313" key="2">
    <source>
        <dbReference type="EMBL" id="MBL1120211.1"/>
    </source>
</evidence>
<dbReference type="Pfam" id="PF01541">
    <property type="entry name" value="GIY-YIG"/>
    <property type="match status" value="1"/>
</dbReference>
<dbReference type="SUPFAM" id="SSF82771">
    <property type="entry name" value="GIY-YIG endonuclease"/>
    <property type="match status" value="1"/>
</dbReference>
<sequence length="72" mass="8293">MGVVYALFDARNDPCYLGSTDQFRTRIGKHVKDGKVFTSWQAYPCPDREAAYVLEDRLLKERLPSLNKKASR</sequence>
<evidence type="ECO:0000313" key="3">
    <source>
        <dbReference type="Proteomes" id="UP000621510"/>
    </source>
</evidence>
<gene>
    <name evidence="2" type="ORF">JK364_49165</name>
</gene>
<dbReference type="RefSeq" id="WP_201857979.1">
    <property type="nucleotide sequence ID" value="NZ_JAERRG010000045.1"/>
</dbReference>